<feature type="compositionally biased region" description="Polar residues" evidence="1">
    <location>
        <begin position="917"/>
        <end position="929"/>
    </location>
</feature>
<evidence type="ECO:0000259" key="2">
    <source>
        <dbReference type="Pfam" id="PF04717"/>
    </source>
</evidence>
<accession>A0A9X9X1Y8</accession>
<feature type="region of interest" description="Disordered" evidence="1">
    <location>
        <begin position="893"/>
        <end position="1064"/>
    </location>
</feature>
<sequence>MALKQAKRFLIIDTILGNPAGEDEDDNFLLIQLRGAEGISFPYAYDVTLVGPKNGRPAASRLIGSRVRFGIKHVINEGDDETFDHIQRHGVIESFAEIGPLGDFRGYTARIVPAFRLTAYETRFRVFEDRTLEEVLREVLRPYPEIELNTNALKDDPGPRIPYCAQFGESTFNFVHRLLDRFGLFYRFEHELNDKHEVMVLGSRRTVPPGNVGVFDIGAGDPAAGRVTAFRKTFSVATRVAKVGNFNEINPATPFRGQAEIAPAYDLMGEHPAHEAEAFPTPVTVAPEPKDYAELRMRQNEGGVFGVTGQAKDARFRAGRTFIVNQDSTIPDGAPDKGETGKTFLLKTVSIFAFDNSALISSGKRVLDILLKLLGLGGSGTDDATAGAAQALLDQVKKDVDSGKEIFAWLDKQAGAKNPSGLPDLVGNALGLGGSAVAGAVPLVVATAKAVKDVIEKFLATPSGLSCAFEGLPFDSPFLRDVLPTPAATKPIAYGPHLALVVGPDGIDNSTRDIFTDALGRVRIRFPWDPGPDNPNDPIGKDAILTGRNTCFVRVSDGWAGERLGLQFIPRIGQEVVVGFIDGDPERPMVVGRAYNARGGTSHLPFLPATAQGKQLSKPADLKGTETDQATRSGIRSKTTPRKPEGQSGFHMLRLEDKQGEEQFLIRSEKRMDQTAFGSRFDTTHGNLHMLIGGGKQEEGKPPPGGAFFTTAGGEVDLHVGKDQYENIDGEINLTAKGNKVSDIGQAWFTYASNNIAFSGDEIILQAKKKITLRVGSASVVITPSCVYCDGAFYKEQQGGSPTALADIDLTDAADASQADPGEPPDFVARLPKGGGGPRRKHSKGPKKTAFLTRADDGTLMVGAEDAPQSNLRIKSDSPEFTDRVVDDLLTLNDKGQGGKINAAMEGKKPVVITEPDSLTNPPTASTKPDSIPDSTGAGEPTGRFDKDGNMERGTGTGSGSNVTYDPTDWPRTGDPNSPTSDQKLGELLDDANTNQKGEGKAGRFGGQVPPAAPPPAPGSGSGSGGGGGAGGGPSGSGGGGAPASGTGAGSRAPDKPPDPPAGP</sequence>
<keyword evidence="4" id="KW-1185">Reference proteome</keyword>
<dbReference type="InterPro" id="IPR006531">
    <property type="entry name" value="Gp5/Vgr_OB"/>
</dbReference>
<protein>
    <recommendedName>
        <fullName evidence="2">Gp5/Type VI secretion system Vgr protein OB-fold domain-containing protein</fullName>
    </recommendedName>
</protein>
<dbReference type="Gene3D" id="3.55.50.10">
    <property type="entry name" value="Baseplate protein-like domains"/>
    <property type="match status" value="1"/>
</dbReference>
<dbReference type="SUPFAM" id="SSF69349">
    <property type="entry name" value="Phage fibre proteins"/>
    <property type="match status" value="1"/>
</dbReference>
<dbReference type="RefSeq" id="WP_211863823.1">
    <property type="nucleotide sequence ID" value="NZ_JAAEDM010000071.1"/>
</dbReference>
<dbReference type="Gene3D" id="4.10.220.110">
    <property type="match status" value="1"/>
</dbReference>
<comment type="caution">
    <text evidence="3">The sequence shown here is derived from an EMBL/GenBank/DDBJ whole genome shotgun (WGS) entry which is preliminary data.</text>
</comment>
<dbReference type="AlphaFoldDB" id="A0A9X9X1Y8"/>
<dbReference type="EMBL" id="JAAEDM010000071">
    <property type="protein sequence ID" value="MBR0673417.1"/>
    <property type="molecule type" value="Genomic_DNA"/>
</dbReference>
<evidence type="ECO:0000313" key="3">
    <source>
        <dbReference type="EMBL" id="MBR0673417.1"/>
    </source>
</evidence>
<feature type="region of interest" description="Disordered" evidence="1">
    <location>
        <begin position="815"/>
        <end position="853"/>
    </location>
</feature>
<dbReference type="SUPFAM" id="SSF69279">
    <property type="entry name" value="Phage tail proteins"/>
    <property type="match status" value="1"/>
</dbReference>
<feature type="compositionally biased region" description="Gly residues" evidence="1">
    <location>
        <begin position="1020"/>
        <end position="1049"/>
    </location>
</feature>
<feature type="compositionally biased region" description="Polar residues" evidence="1">
    <location>
        <begin position="627"/>
        <end position="638"/>
    </location>
</feature>
<dbReference type="Pfam" id="PF05954">
    <property type="entry name" value="Phage_GPD"/>
    <property type="match status" value="1"/>
</dbReference>
<dbReference type="Gene3D" id="2.40.50.230">
    <property type="entry name" value="Gp5 N-terminal domain"/>
    <property type="match status" value="1"/>
</dbReference>
<evidence type="ECO:0000313" key="4">
    <source>
        <dbReference type="Proteomes" id="UP001138751"/>
    </source>
</evidence>
<dbReference type="Proteomes" id="UP001138751">
    <property type="component" value="Unassembled WGS sequence"/>
</dbReference>
<dbReference type="InterPro" id="IPR037026">
    <property type="entry name" value="Vgr_OB-fold_dom_sf"/>
</dbReference>
<name>A0A9X9X1Y8_9PROT</name>
<feature type="domain" description="Gp5/Type VI secretion system Vgr protein OB-fold" evidence="2">
    <location>
        <begin position="545"/>
        <end position="595"/>
    </location>
</feature>
<gene>
    <name evidence="3" type="ORF">GXW76_19745</name>
</gene>
<proteinExistence type="predicted"/>
<dbReference type="SUPFAM" id="SSF69255">
    <property type="entry name" value="gp5 N-terminal domain-like"/>
    <property type="match status" value="1"/>
</dbReference>
<reference evidence="3" key="2">
    <citation type="journal article" date="2021" name="Syst. Appl. Microbiol.">
        <title>Roseomonas hellenica sp. nov., isolated from roots of wild-growing Alkanna tinctoria.</title>
        <authorList>
            <person name="Rat A."/>
            <person name="Naranjo H.D."/>
            <person name="Lebbe L."/>
            <person name="Cnockaert M."/>
            <person name="Krigas N."/>
            <person name="Grigoriadou K."/>
            <person name="Maloupa E."/>
            <person name="Willems A."/>
        </authorList>
    </citation>
    <scope>NUCLEOTIDE SEQUENCE</scope>
    <source>
        <strain evidence="3">LMG 31231</strain>
    </source>
</reference>
<feature type="region of interest" description="Disordered" evidence="1">
    <location>
        <begin position="606"/>
        <end position="651"/>
    </location>
</feature>
<dbReference type="Pfam" id="PF04717">
    <property type="entry name" value="Phage_base_V"/>
    <property type="match status" value="1"/>
</dbReference>
<dbReference type="Gene3D" id="2.30.110.50">
    <property type="match status" value="1"/>
</dbReference>
<organism evidence="3 4">
    <name type="scientific">Neoroseomonas soli</name>
    <dbReference type="NCBI Taxonomy" id="1081025"/>
    <lineage>
        <taxon>Bacteria</taxon>
        <taxon>Pseudomonadati</taxon>
        <taxon>Pseudomonadota</taxon>
        <taxon>Alphaproteobacteria</taxon>
        <taxon>Acetobacterales</taxon>
        <taxon>Acetobacteraceae</taxon>
        <taxon>Neoroseomonas</taxon>
    </lineage>
</organism>
<feature type="compositionally biased region" description="Basic residues" evidence="1">
    <location>
        <begin position="838"/>
        <end position="847"/>
    </location>
</feature>
<reference evidence="3" key="1">
    <citation type="submission" date="2020-01" db="EMBL/GenBank/DDBJ databases">
        <authorList>
            <person name="Rat A."/>
        </authorList>
    </citation>
    <scope>NUCLEOTIDE SEQUENCE</scope>
    <source>
        <strain evidence="3">LMG 31231</strain>
    </source>
</reference>
<evidence type="ECO:0000256" key="1">
    <source>
        <dbReference type="SAM" id="MobiDB-lite"/>
    </source>
</evidence>